<dbReference type="AlphaFoldDB" id="A0A8B6IYB8"/>
<comment type="caution">
    <text evidence="2">The sequence shown here is derived from an EMBL/GenBank/DDBJ whole genome shotgun (WGS) entry which is preliminary data.</text>
</comment>
<evidence type="ECO:0000313" key="2">
    <source>
        <dbReference type="EMBL" id="VGQ07432.1"/>
    </source>
</evidence>
<feature type="transmembrane region" description="Helical" evidence="1">
    <location>
        <begin position="43"/>
        <end position="72"/>
    </location>
</feature>
<feature type="transmembrane region" description="Helical" evidence="1">
    <location>
        <begin position="12"/>
        <end position="37"/>
    </location>
</feature>
<reference evidence="2 3" key="1">
    <citation type="submission" date="2019-04" db="EMBL/GenBank/DDBJ databases">
        <authorList>
            <person name="Brisse S."/>
            <person name="Rodrigues C."/>
        </authorList>
    </citation>
    <scope>NUCLEOTIDE SEQUENCE [LARGE SCALE GENOMIC DNA]</scope>
    <source>
        <strain evidence="2">SB5857</strain>
    </source>
</reference>
<name>A0A8B6IYB8_9ENTR</name>
<proteinExistence type="predicted"/>
<evidence type="ECO:0000313" key="3">
    <source>
        <dbReference type="Proteomes" id="UP000328848"/>
    </source>
</evidence>
<keyword evidence="1" id="KW-1133">Transmembrane helix</keyword>
<dbReference type="EMBL" id="CAAHGQ010000015">
    <property type="protein sequence ID" value="VGQ07432.1"/>
    <property type="molecule type" value="Genomic_DNA"/>
</dbReference>
<gene>
    <name evidence="2" type="ORF">SB5857_04016</name>
</gene>
<accession>A0A8B6IYB8</accession>
<organism evidence="2 3">
    <name type="scientific">Klebsiella africana</name>
    <dbReference type="NCBI Taxonomy" id="2489010"/>
    <lineage>
        <taxon>Bacteria</taxon>
        <taxon>Pseudomonadati</taxon>
        <taxon>Pseudomonadota</taxon>
        <taxon>Gammaproteobacteria</taxon>
        <taxon>Enterobacterales</taxon>
        <taxon>Enterobacteriaceae</taxon>
        <taxon>Klebsiella/Raoultella group</taxon>
        <taxon>Klebsiella</taxon>
    </lineage>
</organism>
<keyword evidence="1" id="KW-0812">Transmembrane</keyword>
<protein>
    <submittedName>
        <fullName evidence="2">Uncharacterized protein</fullName>
    </submittedName>
</protein>
<sequence length="76" mass="8965">MMNFRCRSFIVLLYLCFAIFSMLLIITISFSLLGYWIGGGENILSFFIGKLFTYFKVSLSGILIGFILWFFYYRNI</sequence>
<keyword evidence="1" id="KW-0472">Membrane</keyword>
<evidence type="ECO:0000256" key="1">
    <source>
        <dbReference type="SAM" id="Phobius"/>
    </source>
</evidence>
<dbReference type="Proteomes" id="UP000328848">
    <property type="component" value="Unassembled WGS sequence"/>
</dbReference>